<dbReference type="EMBL" id="JAAKZG010000010">
    <property type="protein sequence ID" value="NGN43660.1"/>
    <property type="molecule type" value="Genomic_DNA"/>
</dbReference>
<dbReference type="InterPro" id="IPR036390">
    <property type="entry name" value="WH_DNA-bd_sf"/>
</dbReference>
<dbReference type="GO" id="GO:0003677">
    <property type="term" value="F:DNA binding"/>
    <property type="evidence" value="ECO:0007669"/>
    <property type="project" value="UniProtKB-KW"/>
</dbReference>
<sequence>MRHLDGDALATLVAVVDAGGFTAAAHRIGRTQAGVSNAIARLEDKLGKKLFDRSRRGLHLTETGEILIGYARRMIAIEDEALAALQPEALTGRVRVGMPDDYLGVFGTPLIERFSAQNPRIQVEILCYFSSELETRVDQGEIDIAIITRGNDPAKGEFLRHEPLVWCASQDGRPELQKPLPLALFPEKFCRARPIILDALDRAGLPWRVAWTSSHLPSIQTAIGLGKAVTALPASVISPAHRQLEAKDGLPSLKPVDLALLVPQGARAAVRRMASFIRSEFQVASGEELLRQSDL</sequence>
<dbReference type="SUPFAM" id="SSF46785">
    <property type="entry name" value="Winged helix' DNA-binding domain"/>
    <property type="match status" value="1"/>
</dbReference>
<dbReference type="RefSeq" id="WP_165120067.1">
    <property type="nucleotide sequence ID" value="NZ_JAAKZG010000010.1"/>
</dbReference>
<dbReference type="PROSITE" id="PS50931">
    <property type="entry name" value="HTH_LYSR"/>
    <property type="match status" value="1"/>
</dbReference>
<dbReference type="Pfam" id="PF03466">
    <property type="entry name" value="LysR_substrate"/>
    <property type="match status" value="1"/>
</dbReference>
<gene>
    <name evidence="6" type="ORF">G6N74_21570</name>
</gene>
<dbReference type="InterPro" id="IPR050176">
    <property type="entry name" value="LTTR"/>
</dbReference>
<keyword evidence="3" id="KW-0238">DNA-binding</keyword>
<dbReference type="AlphaFoldDB" id="A0A7C9R9N4"/>
<reference evidence="6 7" key="1">
    <citation type="submission" date="2020-02" db="EMBL/GenBank/DDBJ databases">
        <title>Genome sequence of the type strain CGMCC 1.15528 of Mesorhizobium zhangyense.</title>
        <authorList>
            <person name="Gao J."/>
            <person name="Sun J."/>
        </authorList>
    </citation>
    <scope>NUCLEOTIDE SEQUENCE [LARGE SCALE GENOMIC DNA]</scope>
    <source>
        <strain evidence="6 7">CGMCC 1.15528</strain>
    </source>
</reference>
<keyword evidence="4" id="KW-0804">Transcription</keyword>
<dbReference type="PANTHER" id="PTHR30579:SF7">
    <property type="entry name" value="HTH-TYPE TRANSCRIPTIONAL REGULATOR LRHA-RELATED"/>
    <property type="match status" value="1"/>
</dbReference>
<dbReference type="InterPro" id="IPR036388">
    <property type="entry name" value="WH-like_DNA-bd_sf"/>
</dbReference>
<dbReference type="InterPro" id="IPR005119">
    <property type="entry name" value="LysR_subst-bd"/>
</dbReference>
<feature type="domain" description="HTH lysR-type" evidence="5">
    <location>
        <begin position="4"/>
        <end position="61"/>
    </location>
</feature>
<keyword evidence="7" id="KW-1185">Reference proteome</keyword>
<comment type="similarity">
    <text evidence="1">Belongs to the LysR transcriptional regulatory family.</text>
</comment>
<evidence type="ECO:0000259" key="5">
    <source>
        <dbReference type="PROSITE" id="PS50931"/>
    </source>
</evidence>
<proteinExistence type="inferred from homology"/>
<dbReference type="Gene3D" id="3.40.190.10">
    <property type="entry name" value="Periplasmic binding protein-like II"/>
    <property type="match status" value="2"/>
</dbReference>
<dbReference type="GO" id="GO:0003700">
    <property type="term" value="F:DNA-binding transcription factor activity"/>
    <property type="evidence" value="ECO:0007669"/>
    <property type="project" value="InterPro"/>
</dbReference>
<evidence type="ECO:0000313" key="7">
    <source>
        <dbReference type="Proteomes" id="UP000481252"/>
    </source>
</evidence>
<dbReference type="InterPro" id="IPR000847">
    <property type="entry name" value="LysR_HTH_N"/>
</dbReference>
<evidence type="ECO:0000313" key="6">
    <source>
        <dbReference type="EMBL" id="NGN43660.1"/>
    </source>
</evidence>
<dbReference type="FunFam" id="1.10.10.10:FF:000001">
    <property type="entry name" value="LysR family transcriptional regulator"/>
    <property type="match status" value="1"/>
</dbReference>
<dbReference type="Proteomes" id="UP000481252">
    <property type="component" value="Unassembled WGS sequence"/>
</dbReference>
<accession>A0A7C9R9N4</accession>
<dbReference type="PANTHER" id="PTHR30579">
    <property type="entry name" value="TRANSCRIPTIONAL REGULATOR"/>
    <property type="match status" value="1"/>
</dbReference>
<keyword evidence="2" id="KW-0805">Transcription regulation</keyword>
<dbReference type="SUPFAM" id="SSF53850">
    <property type="entry name" value="Periplasmic binding protein-like II"/>
    <property type="match status" value="1"/>
</dbReference>
<name>A0A7C9R9N4_9HYPH</name>
<evidence type="ECO:0000256" key="4">
    <source>
        <dbReference type="ARBA" id="ARBA00023163"/>
    </source>
</evidence>
<organism evidence="6 7">
    <name type="scientific">Mesorhizobium zhangyense</name>
    <dbReference type="NCBI Taxonomy" id="1776730"/>
    <lineage>
        <taxon>Bacteria</taxon>
        <taxon>Pseudomonadati</taxon>
        <taxon>Pseudomonadota</taxon>
        <taxon>Alphaproteobacteria</taxon>
        <taxon>Hyphomicrobiales</taxon>
        <taxon>Phyllobacteriaceae</taxon>
        <taxon>Mesorhizobium</taxon>
    </lineage>
</organism>
<comment type="caution">
    <text evidence="6">The sequence shown here is derived from an EMBL/GenBank/DDBJ whole genome shotgun (WGS) entry which is preliminary data.</text>
</comment>
<evidence type="ECO:0000256" key="3">
    <source>
        <dbReference type="ARBA" id="ARBA00023125"/>
    </source>
</evidence>
<evidence type="ECO:0000256" key="2">
    <source>
        <dbReference type="ARBA" id="ARBA00023015"/>
    </source>
</evidence>
<dbReference type="PRINTS" id="PR00039">
    <property type="entry name" value="HTHLYSR"/>
</dbReference>
<dbReference type="Pfam" id="PF00126">
    <property type="entry name" value="HTH_1"/>
    <property type="match status" value="1"/>
</dbReference>
<dbReference type="Gene3D" id="1.10.10.10">
    <property type="entry name" value="Winged helix-like DNA-binding domain superfamily/Winged helix DNA-binding domain"/>
    <property type="match status" value="1"/>
</dbReference>
<evidence type="ECO:0000256" key="1">
    <source>
        <dbReference type="ARBA" id="ARBA00009437"/>
    </source>
</evidence>
<protein>
    <submittedName>
        <fullName evidence="6">LysR family transcriptional regulator</fullName>
    </submittedName>
</protein>